<keyword evidence="1" id="KW-0812">Transmembrane</keyword>
<protein>
    <recommendedName>
        <fullName evidence="4">Nitrogen fixation protein FixH</fullName>
    </recommendedName>
</protein>
<accession>A0A3E1P5T5</accession>
<dbReference type="InterPro" id="IPR008620">
    <property type="entry name" value="FixH"/>
</dbReference>
<keyword evidence="1" id="KW-1133">Transmembrane helix</keyword>
<dbReference type="Proteomes" id="UP000261174">
    <property type="component" value="Unassembled WGS sequence"/>
</dbReference>
<evidence type="ECO:0000313" key="3">
    <source>
        <dbReference type="Proteomes" id="UP000261174"/>
    </source>
</evidence>
<gene>
    <name evidence="2" type="ORF">DXN04_09030</name>
</gene>
<reference evidence="2 3" key="1">
    <citation type="submission" date="2018-08" db="EMBL/GenBank/DDBJ databases">
        <title>Chitinophaga sp. K20C18050901, a novel bacterium isolated from forest soil.</title>
        <authorList>
            <person name="Wang C."/>
        </authorList>
    </citation>
    <scope>NUCLEOTIDE SEQUENCE [LARGE SCALE GENOMIC DNA]</scope>
    <source>
        <strain evidence="2 3">K20C18050901</strain>
    </source>
</reference>
<keyword evidence="3" id="KW-1185">Reference proteome</keyword>
<dbReference type="EMBL" id="QTJV01000002">
    <property type="protein sequence ID" value="RFM35517.1"/>
    <property type="molecule type" value="Genomic_DNA"/>
</dbReference>
<evidence type="ECO:0000256" key="1">
    <source>
        <dbReference type="SAM" id="Phobius"/>
    </source>
</evidence>
<dbReference type="AlphaFoldDB" id="A0A3E1P5T5"/>
<sequence>MQATRKPVPLKLLSWDRSNNILKLIIMNWGHSIIVVFVLFAAGILTLVTKSMHAHVEMVNNDYYAEELKYQQVIDGRKEAALLSAPVKIDQAADQIAITFPPEMQGTPLSGKIYFYKAADSRQDVTVPLRSGIEGTVSISKQKLSKGDYQVKMEWDAKGKHYFQEENISVN</sequence>
<comment type="caution">
    <text evidence="2">The sequence shown here is derived from an EMBL/GenBank/DDBJ whole genome shotgun (WGS) entry which is preliminary data.</text>
</comment>
<keyword evidence="1" id="KW-0472">Membrane</keyword>
<evidence type="ECO:0008006" key="4">
    <source>
        <dbReference type="Google" id="ProtNLM"/>
    </source>
</evidence>
<proteinExistence type="predicted"/>
<organism evidence="2 3">
    <name type="scientific">Chitinophaga silvisoli</name>
    <dbReference type="NCBI Taxonomy" id="2291814"/>
    <lineage>
        <taxon>Bacteria</taxon>
        <taxon>Pseudomonadati</taxon>
        <taxon>Bacteroidota</taxon>
        <taxon>Chitinophagia</taxon>
        <taxon>Chitinophagales</taxon>
        <taxon>Chitinophagaceae</taxon>
        <taxon>Chitinophaga</taxon>
    </lineage>
</organism>
<name>A0A3E1P5T5_9BACT</name>
<dbReference type="Pfam" id="PF05751">
    <property type="entry name" value="FixH"/>
    <property type="match status" value="1"/>
</dbReference>
<evidence type="ECO:0000313" key="2">
    <source>
        <dbReference type="EMBL" id="RFM35517.1"/>
    </source>
</evidence>
<feature type="transmembrane region" description="Helical" evidence="1">
    <location>
        <begin position="21"/>
        <end position="48"/>
    </location>
</feature>